<dbReference type="InterPro" id="IPR009057">
    <property type="entry name" value="Homeodomain-like_sf"/>
</dbReference>
<reference evidence="14" key="1">
    <citation type="submission" date="2022-07" db="EMBL/GenBank/DDBJ databases">
        <title>Draft genome sequence of Zalerion maritima ATCC 34329, a (micro)plastics degrading marine fungus.</title>
        <authorList>
            <person name="Paco A."/>
            <person name="Goncalves M.F.M."/>
            <person name="Rocha-Santos T.A.P."/>
            <person name="Alves A."/>
        </authorList>
    </citation>
    <scope>NUCLEOTIDE SEQUENCE</scope>
    <source>
        <strain evidence="14">ATCC 34329</strain>
    </source>
</reference>
<evidence type="ECO:0000313" key="15">
    <source>
        <dbReference type="Proteomes" id="UP001201980"/>
    </source>
</evidence>
<dbReference type="GO" id="GO:0005634">
    <property type="term" value="C:nucleus"/>
    <property type="evidence" value="ECO:0007669"/>
    <property type="project" value="UniProtKB-SubCell"/>
</dbReference>
<evidence type="ECO:0000256" key="7">
    <source>
        <dbReference type="ARBA" id="ARBA00023242"/>
    </source>
</evidence>
<evidence type="ECO:0000256" key="9">
    <source>
        <dbReference type="PROSITE-ProRule" id="PRU00108"/>
    </source>
</evidence>
<feature type="domain" description="C2H2-type" evidence="13">
    <location>
        <begin position="243"/>
        <end position="270"/>
    </location>
</feature>
<dbReference type="Proteomes" id="UP001201980">
    <property type="component" value="Unassembled WGS sequence"/>
</dbReference>
<keyword evidence="6 9" id="KW-0371">Homeobox</keyword>
<dbReference type="PROSITE" id="PS50071">
    <property type="entry name" value="HOMEOBOX_2"/>
    <property type="match status" value="1"/>
</dbReference>
<dbReference type="Pfam" id="PF00096">
    <property type="entry name" value="zf-C2H2"/>
    <property type="match status" value="1"/>
</dbReference>
<dbReference type="SMART" id="SM00355">
    <property type="entry name" value="ZnF_C2H2"/>
    <property type="match status" value="2"/>
</dbReference>
<evidence type="ECO:0000256" key="10">
    <source>
        <dbReference type="RuleBase" id="RU000682"/>
    </source>
</evidence>
<evidence type="ECO:0000256" key="2">
    <source>
        <dbReference type="ARBA" id="ARBA00022737"/>
    </source>
</evidence>
<sequence>MDGQEKSWEIDLPQSITDCNQYPVAGGDNVAQGDSIQGWGNWCMVQDDSKQYMALLRSIRDDESDFAESNASPHQPPNIPDPSDDNCPIDGGHAADADDVFRADAGNPADGDYPADNGYSTEGYVAPSAENYTGAPGGEPQLDDRPASLWEGSSHISTSLEISNKSENHLLTKEDAQFPGMAPRKKGTSAKDKAFLEAKYLHNSNPDKQARLNIVEQVFMDEKQVKTWFQNRRKKAREAQSTKPCPHCGKTYSRAQNFKRHLATHSGPHYKCSCGTTFTRTDILKRHRARGHKPVVKIHMGSEAQA</sequence>
<gene>
    <name evidence="14" type="ORF">MKZ38_002686</name>
</gene>
<evidence type="ECO:0000256" key="11">
    <source>
        <dbReference type="SAM" id="MobiDB-lite"/>
    </source>
</evidence>
<evidence type="ECO:0000259" key="13">
    <source>
        <dbReference type="PROSITE" id="PS50157"/>
    </source>
</evidence>
<dbReference type="GO" id="GO:0000981">
    <property type="term" value="F:DNA-binding transcription factor activity, RNA polymerase II-specific"/>
    <property type="evidence" value="ECO:0007669"/>
    <property type="project" value="InterPro"/>
</dbReference>
<dbReference type="InterPro" id="IPR036236">
    <property type="entry name" value="Znf_C2H2_sf"/>
</dbReference>
<evidence type="ECO:0000256" key="6">
    <source>
        <dbReference type="ARBA" id="ARBA00023155"/>
    </source>
</evidence>
<dbReference type="PROSITE" id="PS50157">
    <property type="entry name" value="ZINC_FINGER_C2H2_2"/>
    <property type="match status" value="1"/>
</dbReference>
<keyword evidence="5 9" id="KW-0238">DNA-binding</keyword>
<comment type="subcellular location">
    <subcellularLocation>
        <location evidence="9 10">Nucleus</location>
    </subcellularLocation>
</comment>
<evidence type="ECO:0000256" key="5">
    <source>
        <dbReference type="ARBA" id="ARBA00023125"/>
    </source>
</evidence>
<dbReference type="EMBL" id="JAKWBI020000181">
    <property type="protein sequence ID" value="KAJ2900033.1"/>
    <property type="molecule type" value="Genomic_DNA"/>
</dbReference>
<dbReference type="FunFam" id="3.30.160.60:FF:000100">
    <property type="entry name" value="Zinc finger 45-like"/>
    <property type="match status" value="1"/>
</dbReference>
<dbReference type="GO" id="GO:0008270">
    <property type="term" value="F:zinc ion binding"/>
    <property type="evidence" value="ECO:0007669"/>
    <property type="project" value="UniProtKB-KW"/>
</dbReference>
<comment type="caution">
    <text evidence="14">The sequence shown here is derived from an EMBL/GenBank/DDBJ whole genome shotgun (WGS) entry which is preliminary data.</text>
</comment>
<dbReference type="GO" id="GO:0000978">
    <property type="term" value="F:RNA polymerase II cis-regulatory region sequence-specific DNA binding"/>
    <property type="evidence" value="ECO:0007669"/>
    <property type="project" value="TreeGrafter"/>
</dbReference>
<dbReference type="InterPro" id="IPR017970">
    <property type="entry name" value="Homeobox_CS"/>
</dbReference>
<accession>A0AAD5RPW2</accession>
<dbReference type="Pfam" id="PF00046">
    <property type="entry name" value="Homeodomain"/>
    <property type="match status" value="1"/>
</dbReference>
<feature type="region of interest" description="Disordered" evidence="11">
    <location>
        <begin position="62"/>
        <end position="150"/>
    </location>
</feature>
<dbReference type="InterPro" id="IPR013087">
    <property type="entry name" value="Znf_C2H2_type"/>
</dbReference>
<evidence type="ECO:0000313" key="14">
    <source>
        <dbReference type="EMBL" id="KAJ2900033.1"/>
    </source>
</evidence>
<dbReference type="PANTHER" id="PTHR24324:SF9">
    <property type="entry name" value="HOMEOBOX DOMAIN-CONTAINING PROTEIN"/>
    <property type="match status" value="1"/>
</dbReference>
<evidence type="ECO:0000256" key="1">
    <source>
        <dbReference type="ARBA" id="ARBA00022723"/>
    </source>
</evidence>
<protein>
    <submittedName>
        <fullName evidence="14">Uncharacterized protein</fullName>
    </submittedName>
</protein>
<keyword evidence="1" id="KW-0479">Metal-binding</keyword>
<dbReference type="SMART" id="SM00389">
    <property type="entry name" value="HOX"/>
    <property type="match status" value="1"/>
</dbReference>
<dbReference type="PROSITE" id="PS00027">
    <property type="entry name" value="HOMEOBOX_1"/>
    <property type="match status" value="1"/>
</dbReference>
<dbReference type="Gene3D" id="1.10.10.60">
    <property type="entry name" value="Homeodomain-like"/>
    <property type="match status" value="1"/>
</dbReference>
<dbReference type="InterPro" id="IPR001356">
    <property type="entry name" value="HD"/>
</dbReference>
<evidence type="ECO:0000259" key="12">
    <source>
        <dbReference type="PROSITE" id="PS50071"/>
    </source>
</evidence>
<evidence type="ECO:0000256" key="4">
    <source>
        <dbReference type="ARBA" id="ARBA00022833"/>
    </source>
</evidence>
<dbReference type="CDD" id="cd00086">
    <property type="entry name" value="homeodomain"/>
    <property type="match status" value="1"/>
</dbReference>
<dbReference type="PROSITE" id="PS00028">
    <property type="entry name" value="ZINC_FINGER_C2H2_1"/>
    <property type="match status" value="1"/>
</dbReference>
<evidence type="ECO:0000256" key="3">
    <source>
        <dbReference type="ARBA" id="ARBA00022771"/>
    </source>
</evidence>
<keyword evidence="7 9" id="KW-0539">Nucleus</keyword>
<organism evidence="14 15">
    <name type="scientific">Zalerion maritima</name>
    <dbReference type="NCBI Taxonomy" id="339359"/>
    <lineage>
        <taxon>Eukaryota</taxon>
        <taxon>Fungi</taxon>
        <taxon>Dikarya</taxon>
        <taxon>Ascomycota</taxon>
        <taxon>Pezizomycotina</taxon>
        <taxon>Sordariomycetes</taxon>
        <taxon>Lulworthiomycetidae</taxon>
        <taxon>Lulworthiales</taxon>
        <taxon>Lulworthiaceae</taxon>
        <taxon>Zalerion</taxon>
    </lineage>
</organism>
<evidence type="ECO:0000256" key="8">
    <source>
        <dbReference type="PROSITE-ProRule" id="PRU00042"/>
    </source>
</evidence>
<dbReference type="PANTHER" id="PTHR24324">
    <property type="entry name" value="HOMEOBOX PROTEIN HHEX"/>
    <property type="match status" value="1"/>
</dbReference>
<dbReference type="GO" id="GO:0030154">
    <property type="term" value="P:cell differentiation"/>
    <property type="evidence" value="ECO:0007669"/>
    <property type="project" value="TreeGrafter"/>
</dbReference>
<keyword evidence="2" id="KW-0677">Repeat</keyword>
<dbReference type="InterPro" id="IPR051000">
    <property type="entry name" value="Homeobox_DNA-bind_prot"/>
</dbReference>
<dbReference type="AlphaFoldDB" id="A0AAD5RPW2"/>
<dbReference type="SUPFAM" id="SSF46689">
    <property type="entry name" value="Homeodomain-like"/>
    <property type="match status" value="1"/>
</dbReference>
<dbReference type="Gene3D" id="3.30.160.60">
    <property type="entry name" value="Classic Zinc Finger"/>
    <property type="match status" value="1"/>
</dbReference>
<keyword evidence="15" id="KW-1185">Reference proteome</keyword>
<feature type="domain" description="Homeobox" evidence="12">
    <location>
        <begin position="196"/>
        <end position="239"/>
    </location>
</feature>
<proteinExistence type="predicted"/>
<name>A0AAD5RPW2_9PEZI</name>
<keyword evidence="3 8" id="KW-0863">Zinc-finger</keyword>
<dbReference type="SUPFAM" id="SSF57667">
    <property type="entry name" value="beta-beta-alpha zinc fingers"/>
    <property type="match status" value="1"/>
</dbReference>
<feature type="compositionally biased region" description="Basic and acidic residues" evidence="11">
    <location>
        <begin position="93"/>
        <end position="102"/>
    </location>
</feature>
<keyword evidence="4" id="KW-0862">Zinc</keyword>
<feature type="DNA-binding region" description="Homeobox" evidence="9">
    <location>
        <begin position="198"/>
        <end position="240"/>
    </location>
</feature>